<name>A0A9P4HV81_9PEZI</name>
<dbReference type="InterPro" id="IPR052064">
    <property type="entry name" value="Mito_IMP1_subunit"/>
</dbReference>
<evidence type="ECO:0000256" key="7">
    <source>
        <dbReference type="PIRSR" id="PIRSR600223-1"/>
    </source>
</evidence>
<dbReference type="FunFam" id="2.10.109.10:FF:000015">
    <property type="entry name" value="Mitochondrial inner membrane protease subunit 1"/>
    <property type="match status" value="1"/>
</dbReference>
<evidence type="ECO:0000259" key="9">
    <source>
        <dbReference type="Pfam" id="PF10502"/>
    </source>
</evidence>
<keyword evidence="8" id="KW-1133">Transmembrane helix</keyword>
<comment type="caution">
    <text evidence="10">The sequence shown here is derived from an EMBL/GenBank/DDBJ whole genome shotgun (WGS) entry which is preliminary data.</text>
</comment>
<dbReference type="Proteomes" id="UP000799776">
    <property type="component" value="Unassembled WGS sequence"/>
</dbReference>
<dbReference type="Gene3D" id="2.10.109.10">
    <property type="entry name" value="Umud Fragment, subunit A"/>
    <property type="match status" value="1"/>
</dbReference>
<evidence type="ECO:0000256" key="3">
    <source>
        <dbReference type="ARBA" id="ARBA00022801"/>
    </source>
</evidence>
<dbReference type="GO" id="GO:0006465">
    <property type="term" value="P:signal peptide processing"/>
    <property type="evidence" value="ECO:0007669"/>
    <property type="project" value="InterPro"/>
</dbReference>
<feature type="active site" evidence="7">
    <location>
        <position position="56"/>
    </location>
</feature>
<comment type="similarity">
    <text evidence="6">Belongs to the peptidase S26 family. IMP1 subfamily.</text>
</comment>
<dbReference type="EMBL" id="ML978720">
    <property type="protein sequence ID" value="KAF2087363.1"/>
    <property type="molecule type" value="Genomic_DNA"/>
</dbReference>
<dbReference type="GO" id="GO:0004252">
    <property type="term" value="F:serine-type endopeptidase activity"/>
    <property type="evidence" value="ECO:0007669"/>
    <property type="project" value="InterPro"/>
</dbReference>
<feature type="active site" evidence="7">
    <location>
        <position position="100"/>
    </location>
</feature>
<keyword evidence="3" id="KW-0378">Hydrolase</keyword>
<dbReference type="GO" id="GO:0006627">
    <property type="term" value="P:protein processing involved in protein targeting to mitochondrion"/>
    <property type="evidence" value="ECO:0007669"/>
    <property type="project" value="TreeGrafter"/>
</dbReference>
<dbReference type="PRINTS" id="PR00727">
    <property type="entry name" value="LEADERPTASE"/>
</dbReference>
<evidence type="ECO:0000256" key="5">
    <source>
        <dbReference type="ARBA" id="ARBA00023136"/>
    </source>
</evidence>
<protein>
    <submittedName>
        <fullName evidence="10">LexA/Signal peptidase</fullName>
    </submittedName>
</protein>
<evidence type="ECO:0000256" key="6">
    <source>
        <dbReference type="ARBA" id="ARBA00038445"/>
    </source>
</evidence>
<dbReference type="AlphaFoldDB" id="A0A9P4HV81"/>
<keyword evidence="5 8" id="KW-0472">Membrane</keyword>
<feature type="domain" description="Peptidase S26" evidence="9">
    <location>
        <begin position="35"/>
        <end position="111"/>
    </location>
</feature>
<keyword evidence="4" id="KW-0496">Mitochondrion</keyword>
<dbReference type="Pfam" id="PF10502">
    <property type="entry name" value="Peptidase_S26"/>
    <property type="match status" value="2"/>
</dbReference>
<gene>
    <name evidence="10" type="ORF">K490DRAFT_65754</name>
</gene>
<accession>A0A9P4HV81</accession>
<evidence type="ECO:0000256" key="8">
    <source>
        <dbReference type="SAM" id="Phobius"/>
    </source>
</evidence>
<dbReference type="CDD" id="cd06530">
    <property type="entry name" value="S26_SPase_I"/>
    <property type="match status" value="1"/>
</dbReference>
<evidence type="ECO:0000256" key="2">
    <source>
        <dbReference type="ARBA" id="ARBA00022792"/>
    </source>
</evidence>
<dbReference type="InterPro" id="IPR000223">
    <property type="entry name" value="Pept_S26A_signal_pept_1"/>
</dbReference>
<keyword evidence="8" id="KW-0812">Transmembrane</keyword>
<proteinExistence type="inferred from homology"/>
<dbReference type="InterPro" id="IPR019533">
    <property type="entry name" value="Peptidase_S26"/>
</dbReference>
<dbReference type="OrthoDB" id="308440at2759"/>
<dbReference type="PANTHER" id="PTHR12383">
    <property type="entry name" value="PROTEASE FAMILY S26 MITOCHONDRIAL INNER MEMBRANE PROTEASE-RELATED"/>
    <property type="match status" value="1"/>
</dbReference>
<comment type="subcellular location">
    <subcellularLocation>
        <location evidence="1">Mitochondrion inner membrane</location>
    </subcellularLocation>
</comment>
<evidence type="ECO:0000313" key="11">
    <source>
        <dbReference type="Proteomes" id="UP000799776"/>
    </source>
</evidence>
<organism evidence="10 11">
    <name type="scientific">Saccharata proteae CBS 121410</name>
    <dbReference type="NCBI Taxonomy" id="1314787"/>
    <lineage>
        <taxon>Eukaryota</taxon>
        <taxon>Fungi</taxon>
        <taxon>Dikarya</taxon>
        <taxon>Ascomycota</taxon>
        <taxon>Pezizomycotina</taxon>
        <taxon>Dothideomycetes</taxon>
        <taxon>Dothideomycetes incertae sedis</taxon>
        <taxon>Botryosphaeriales</taxon>
        <taxon>Saccharataceae</taxon>
        <taxon>Saccharata</taxon>
    </lineage>
</organism>
<dbReference type="GO" id="GO:0042720">
    <property type="term" value="C:mitochondrial inner membrane peptidase complex"/>
    <property type="evidence" value="ECO:0007669"/>
    <property type="project" value="TreeGrafter"/>
</dbReference>
<dbReference type="SUPFAM" id="SSF51306">
    <property type="entry name" value="LexA/Signal peptidase"/>
    <property type="match status" value="1"/>
</dbReference>
<dbReference type="InterPro" id="IPR036286">
    <property type="entry name" value="LexA/Signal_pep-like_sf"/>
</dbReference>
<sequence>MSRFFRRWSSTTPRRPGPIHVPLSNAGLVLHTLSGALLLHAFFTYGYSFRLTQGSSMMPNFEEFGTWVLVNPKYRRGRGVEVGDCVTYKHPFIENRGGLKRVVGMPGDFVLMGTPGKGEGKMMQVPDGHCMVAGDNLAWSRDSRLFGPLPLGLIKGKVEAKVWPPKVMCWLENGLKEPEYAEE</sequence>
<evidence type="ECO:0000313" key="10">
    <source>
        <dbReference type="EMBL" id="KAF2087363.1"/>
    </source>
</evidence>
<reference evidence="10" key="1">
    <citation type="journal article" date="2020" name="Stud. Mycol.">
        <title>101 Dothideomycetes genomes: a test case for predicting lifestyles and emergence of pathogens.</title>
        <authorList>
            <person name="Haridas S."/>
            <person name="Albert R."/>
            <person name="Binder M."/>
            <person name="Bloem J."/>
            <person name="Labutti K."/>
            <person name="Salamov A."/>
            <person name="Andreopoulos B."/>
            <person name="Baker S."/>
            <person name="Barry K."/>
            <person name="Bills G."/>
            <person name="Bluhm B."/>
            <person name="Cannon C."/>
            <person name="Castanera R."/>
            <person name="Culley D."/>
            <person name="Daum C."/>
            <person name="Ezra D."/>
            <person name="Gonzalez J."/>
            <person name="Henrissat B."/>
            <person name="Kuo A."/>
            <person name="Liang C."/>
            <person name="Lipzen A."/>
            <person name="Lutzoni F."/>
            <person name="Magnuson J."/>
            <person name="Mondo S."/>
            <person name="Nolan M."/>
            <person name="Ohm R."/>
            <person name="Pangilinan J."/>
            <person name="Park H.-J."/>
            <person name="Ramirez L."/>
            <person name="Alfaro M."/>
            <person name="Sun H."/>
            <person name="Tritt A."/>
            <person name="Yoshinaga Y."/>
            <person name="Zwiers L.-H."/>
            <person name="Turgeon B."/>
            <person name="Goodwin S."/>
            <person name="Spatafora J."/>
            <person name="Crous P."/>
            <person name="Grigoriev I."/>
        </authorList>
    </citation>
    <scope>NUCLEOTIDE SEQUENCE</scope>
    <source>
        <strain evidence="10">CBS 121410</strain>
    </source>
</reference>
<dbReference type="PANTHER" id="PTHR12383:SF16">
    <property type="entry name" value="MITOCHONDRIAL INNER MEMBRANE PROTEASE SUBUNIT 1"/>
    <property type="match status" value="1"/>
</dbReference>
<keyword evidence="2" id="KW-0999">Mitochondrion inner membrane</keyword>
<keyword evidence="11" id="KW-1185">Reference proteome</keyword>
<dbReference type="PROSITE" id="PS00760">
    <property type="entry name" value="SPASE_I_2"/>
    <property type="match status" value="1"/>
</dbReference>
<feature type="domain" description="Peptidase S26" evidence="9">
    <location>
        <begin position="123"/>
        <end position="163"/>
    </location>
</feature>
<evidence type="ECO:0000256" key="1">
    <source>
        <dbReference type="ARBA" id="ARBA00004273"/>
    </source>
</evidence>
<feature type="transmembrane region" description="Helical" evidence="8">
    <location>
        <begin position="28"/>
        <end position="48"/>
    </location>
</feature>
<dbReference type="InterPro" id="IPR019757">
    <property type="entry name" value="Pept_S26A_signal_pept_1_Lys-AS"/>
</dbReference>
<evidence type="ECO:0000256" key="4">
    <source>
        <dbReference type="ARBA" id="ARBA00023128"/>
    </source>
</evidence>